<comment type="caution">
    <text evidence="2">The sequence shown here is derived from an EMBL/GenBank/DDBJ whole genome shotgun (WGS) entry which is preliminary data.</text>
</comment>
<dbReference type="PANTHER" id="PTHR11787">
    <property type="entry name" value="RAB GDP-DISSOCIATION INHIBITOR"/>
    <property type="match status" value="1"/>
</dbReference>
<dbReference type="InterPro" id="IPR036188">
    <property type="entry name" value="FAD/NAD-bd_sf"/>
</dbReference>
<dbReference type="STRING" id="2282107.A0A286ULU8"/>
<proteinExistence type="inferred from homology"/>
<dbReference type="SUPFAM" id="SSF51905">
    <property type="entry name" value="FAD/NAD(P)-binding domain"/>
    <property type="match status" value="1"/>
</dbReference>
<accession>A0A286ULU8</accession>
<dbReference type="InParanoid" id="A0A286ULU8"/>
<dbReference type="GO" id="GO:0005634">
    <property type="term" value="C:nucleus"/>
    <property type="evidence" value="ECO:0007669"/>
    <property type="project" value="TreeGrafter"/>
</dbReference>
<sequence length="510" mass="55989">MDLDADVLVIGTGLSESIASAALAKAGLKVVHIDPNTYYGADEASLTLDELTQWSSGQTGDNHSRFVSVSSLGAPPPRPKSYSVSLSPSVIPARGPLIDVLIDSGVSRYCAFKLCEKIYICDDETIKSIPTSKEEIFKSRDLSLLDKRRIMRFLTFASGEYENSPDIQGHESKTLTTFLEEVFSLSHELSTELALSLALCQSYDENVIVSLQRVRAHLKSFGRYGSSPFLFGHYGGLGELAQGFCRICAVSGGTYVLGHGCKEFKAKEEDDRRTFTLKLENFPHDITARVILASPDFIHSFVAPNEGLIERAAQACCIAIVDGPITIGSKRDNKQDSDLDIEAQVSPIDSALLVFPPETFKCSLRHSAVHVMINGEETMSCPSGKALIYLSTEIYNTSEVNSPELNAETILLPYFEALETKILGGISLKGSHITFYMKKTRSYSELFLTSLKEKGILVFQDLPENIVSKGNAAAEMGRKKFEDTLAYLGNLSADTQFWPPLPSSWNEDDI</sequence>
<dbReference type="GO" id="GO:0005968">
    <property type="term" value="C:Rab-protein geranylgeranyltransferase complex"/>
    <property type="evidence" value="ECO:0007669"/>
    <property type="project" value="TreeGrafter"/>
</dbReference>
<dbReference type="Gene3D" id="3.30.519.10">
    <property type="entry name" value="Guanine Nucleotide Dissociation Inhibitor, domain 2"/>
    <property type="match status" value="1"/>
</dbReference>
<reference evidence="2 3" key="1">
    <citation type="journal article" date="2017" name="Mol. Ecol.">
        <title>Comparative and population genomic landscape of Phellinus noxius: A hypervariable fungus causing root rot in trees.</title>
        <authorList>
            <person name="Chung C.L."/>
            <person name="Lee T.J."/>
            <person name="Akiba M."/>
            <person name="Lee H.H."/>
            <person name="Kuo T.H."/>
            <person name="Liu D."/>
            <person name="Ke H.M."/>
            <person name="Yokoi T."/>
            <person name="Roa M.B."/>
            <person name="Lu M.J."/>
            <person name="Chang Y.Y."/>
            <person name="Ann P.J."/>
            <person name="Tsai J.N."/>
            <person name="Chen C.Y."/>
            <person name="Tzean S.S."/>
            <person name="Ota Y."/>
            <person name="Hattori T."/>
            <person name="Sahashi N."/>
            <person name="Liou R.F."/>
            <person name="Kikuchi T."/>
            <person name="Tsai I.J."/>
        </authorList>
    </citation>
    <scope>NUCLEOTIDE SEQUENCE [LARGE SCALE GENOMIC DNA]</scope>
    <source>
        <strain evidence="2 3">FFPRI411160</strain>
    </source>
</reference>
<gene>
    <name evidence="2" type="ORF">PNOK_0321800</name>
</gene>
<dbReference type="GO" id="GO:0005092">
    <property type="term" value="F:GDP-dissociation inhibitor activity"/>
    <property type="evidence" value="ECO:0007669"/>
    <property type="project" value="InterPro"/>
</dbReference>
<comment type="similarity">
    <text evidence="1">Belongs to the Rab GDI family.</text>
</comment>
<dbReference type="InterPro" id="IPR018203">
    <property type="entry name" value="GDP_dissociation_inhibitor"/>
</dbReference>
<evidence type="ECO:0000313" key="2">
    <source>
        <dbReference type="EMBL" id="PAV20591.1"/>
    </source>
</evidence>
<dbReference type="PANTHER" id="PTHR11787:SF4">
    <property type="entry name" value="CHM, RAB ESCORT PROTEIN 1"/>
    <property type="match status" value="1"/>
</dbReference>
<evidence type="ECO:0000313" key="3">
    <source>
        <dbReference type="Proteomes" id="UP000217199"/>
    </source>
</evidence>
<organism evidence="2 3">
    <name type="scientific">Pyrrhoderma noxium</name>
    <dbReference type="NCBI Taxonomy" id="2282107"/>
    <lineage>
        <taxon>Eukaryota</taxon>
        <taxon>Fungi</taxon>
        <taxon>Dikarya</taxon>
        <taxon>Basidiomycota</taxon>
        <taxon>Agaricomycotina</taxon>
        <taxon>Agaricomycetes</taxon>
        <taxon>Hymenochaetales</taxon>
        <taxon>Hymenochaetaceae</taxon>
        <taxon>Pyrrhoderma</taxon>
    </lineage>
</organism>
<dbReference type="AlphaFoldDB" id="A0A286ULU8"/>
<dbReference type="PRINTS" id="PR00891">
    <property type="entry name" value="RABGDIREP"/>
</dbReference>
<dbReference type="OrthoDB" id="9446342at2759"/>
<dbReference type="Pfam" id="PF00996">
    <property type="entry name" value="GDI"/>
    <property type="match status" value="1"/>
</dbReference>
<dbReference type="FunCoup" id="A0A286ULU8">
    <property type="interactions" value="120"/>
</dbReference>
<protein>
    <submittedName>
        <fullName evidence="2">FAD NAD(P)-binding domain-containing</fullName>
    </submittedName>
</protein>
<dbReference type="SUPFAM" id="SSF54373">
    <property type="entry name" value="FAD-linked reductases, C-terminal domain"/>
    <property type="match status" value="1"/>
</dbReference>
<keyword evidence="3" id="KW-1185">Reference proteome</keyword>
<dbReference type="GO" id="GO:0007264">
    <property type="term" value="P:small GTPase-mediated signal transduction"/>
    <property type="evidence" value="ECO:0007669"/>
    <property type="project" value="InterPro"/>
</dbReference>
<dbReference type="EMBL" id="NBII01000003">
    <property type="protein sequence ID" value="PAV20591.1"/>
    <property type="molecule type" value="Genomic_DNA"/>
</dbReference>
<dbReference type="Gene3D" id="3.50.50.60">
    <property type="entry name" value="FAD/NAD(P)-binding domain"/>
    <property type="match status" value="2"/>
</dbReference>
<evidence type="ECO:0000256" key="1">
    <source>
        <dbReference type="ARBA" id="ARBA00005593"/>
    </source>
</evidence>
<dbReference type="GO" id="GO:0016192">
    <property type="term" value="P:vesicle-mediated transport"/>
    <property type="evidence" value="ECO:0007669"/>
    <property type="project" value="TreeGrafter"/>
</dbReference>
<dbReference type="Proteomes" id="UP000217199">
    <property type="component" value="Unassembled WGS sequence"/>
</dbReference>
<name>A0A286ULU8_9AGAM</name>
<dbReference type="GO" id="GO:0005829">
    <property type="term" value="C:cytosol"/>
    <property type="evidence" value="ECO:0007669"/>
    <property type="project" value="TreeGrafter"/>
</dbReference>